<dbReference type="GO" id="GO:0042026">
    <property type="term" value="P:protein refolding"/>
    <property type="evidence" value="ECO:0007669"/>
    <property type="project" value="TreeGrafter"/>
</dbReference>
<dbReference type="GO" id="GO:0005737">
    <property type="term" value="C:cytoplasm"/>
    <property type="evidence" value="ECO:0007669"/>
    <property type="project" value="TreeGrafter"/>
</dbReference>
<dbReference type="EMBL" id="CAJOBE010003119">
    <property type="protein sequence ID" value="CAF3862586.1"/>
    <property type="molecule type" value="Genomic_DNA"/>
</dbReference>
<dbReference type="PANTHER" id="PTHR45640">
    <property type="entry name" value="HEAT SHOCK PROTEIN HSP-12.2-RELATED"/>
    <property type="match status" value="1"/>
</dbReference>
<dbReference type="Proteomes" id="UP000663889">
    <property type="component" value="Unassembled WGS sequence"/>
</dbReference>
<evidence type="ECO:0000313" key="4">
    <source>
        <dbReference type="EMBL" id="CAF1102563.1"/>
    </source>
</evidence>
<dbReference type="InterPro" id="IPR002068">
    <property type="entry name" value="A-crystallin/Hsp20_dom"/>
</dbReference>
<dbReference type="InterPro" id="IPR001436">
    <property type="entry name" value="Alpha-crystallin/sHSP_animal"/>
</dbReference>
<dbReference type="Pfam" id="PF00011">
    <property type="entry name" value="HSP20"/>
    <property type="match status" value="1"/>
</dbReference>
<dbReference type="PANTHER" id="PTHR45640:SF26">
    <property type="entry name" value="RE23625P"/>
    <property type="match status" value="1"/>
</dbReference>
<evidence type="ECO:0000313" key="5">
    <source>
        <dbReference type="EMBL" id="CAF3862586.1"/>
    </source>
</evidence>
<dbReference type="Proteomes" id="UP000663874">
    <property type="component" value="Unassembled WGS sequence"/>
</dbReference>
<name>A0A814P858_9BILA</name>
<comment type="similarity">
    <text evidence="1 2">Belongs to the small heat shock protein (HSP20) family.</text>
</comment>
<evidence type="ECO:0000256" key="2">
    <source>
        <dbReference type="RuleBase" id="RU003616"/>
    </source>
</evidence>
<evidence type="ECO:0000256" key="1">
    <source>
        <dbReference type="PROSITE-ProRule" id="PRU00285"/>
    </source>
</evidence>
<reference evidence="4" key="1">
    <citation type="submission" date="2021-02" db="EMBL/GenBank/DDBJ databases">
        <authorList>
            <person name="Nowell W R."/>
        </authorList>
    </citation>
    <scope>NUCLEOTIDE SEQUENCE</scope>
</reference>
<evidence type="ECO:0000259" key="3">
    <source>
        <dbReference type="PROSITE" id="PS01031"/>
    </source>
</evidence>
<gene>
    <name evidence="5" type="ORF">FNK824_LOCUS18555</name>
    <name evidence="4" type="ORF">SEV965_LOCUS15950</name>
</gene>
<comment type="caution">
    <text evidence="4">The sequence shown here is derived from an EMBL/GenBank/DDBJ whole genome shotgun (WGS) entry which is preliminary data.</text>
</comment>
<dbReference type="EMBL" id="CAJNOU010000855">
    <property type="protein sequence ID" value="CAF1102563.1"/>
    <property type="molecule type" value="Genomic_DNA"/>
</dbReference>
<dbReference type="InterPro" id="IPR008978">
    <property type="entry name" value="HSP20-like_chaperone"/>
</dbReference>
<protein>
    <recommendedName>
        <fullName evidence="3">SHSP domain-containing protein</fullName>
    </recommendedName>
</protein>
<dbReference type="GO" id="GO:0009408">
    <property type="term" value="P:response to heat"/>
    <property type="evidence" value="ECO:0007669"/>
    <property type="project" value="TreeGrafter"/>
</dbReference>
<dbReference type="GO" id="GO:0005634">
    <property type="term" value="C:nucleus"/>
    <property type="evidence" value="ECO:0007669"/>
    <property type="project" value="TreeGrafter"/>
</dbReference>
<organism evidence="4 6">
    <name type="scientific">Rotaria sordida</name>
    <dbReference type="NCBI Taxonomy" id="392033"/>
    <lineage>
        <taxon>Eukaryota</taxon>
        <taxon>Metazoa</taxon>
        <taxon>Spiralia</taxon>
        <taxon>Gnathifera</taxon>
        <taxon>Rotifera</taxon>
        <taxon>Eurotatoria</taxon>
        <taxon>Bdelloidea</taxon>
        <taxon>Philodinida</taxon>
        <taxon>Philodinidae</taxon>
        <taxon>Rotaria</taxon>
    </lineage>
</organism>
<dbReference type="AlphaFoldDB" id="A0A814P858"/>
<dbReference type="PROSITE" id="PS01031">
    <property type="entry name" value="SHSP"/>
    <property type="match status" value="1"/>
</dbReference>
<evidence type="ECO:0000313" key="6">
    <source>
        <dbReference type="Proteomes" id="UP000663889"/>
    </source>
</evidence>
<dbReference type="SUPFAM" id="SSF49764">
    <property type="entry name" value="HSP20-like chaperones"/>
    <property type="match status" value="1"/>
</dbReference>
<sequence length="418" mass="49276">MSRYYSDSDDTHYVSRRQLDNVHASGWQSPLPTTDVIPSSVTRIVVECPFGSKKCDYTIDKSQRGRLIVTARRRHKFKYDNLLSNNKDNIAIQTFTIPYDADVDHLTTYIEQYTNRLIIEIPRLSDILTSSTGTSQLIFNDTKSSRKSLDNNQKLEYLIDCHGYTADELDVFIQNQNLIVQGKTKRARSTDPTQEHISKKFSRKISLPNTVDLPKVISYLENGQLRIEAPLKRESYYNDNEHLLSKLPTTTIPNRTIIKHNRIQSPISNNYPYHYRPHEHVNRHHRRRYDYDDIPRPTSSMQRIYSAENLHYPLYRSWRDLDNDGDDEDDSRQNRYRRIVNNERYITNRNGTKQQPTYKSTYLPTNNVVRTTTTHRYYPTDENVILRIVKIFIANHLVTQILLINIFYIKNSILNKDK</sequence>
<dbReference type="Gene3D" id="2.60.40.790">
    <property type="match status" value="1"/>
</dbReference>
<dbReference type="CDD" id="cd06464">
    <property type="entry name" value="ACD_sHsps-like"/>
    <property type="match status" value="1"/>
</dbReference>
<accession>A0A814P858</accession>
<dbReference type="GO" id="GO:0051082">
    <property type="term" value="F:unfolded protein binding"/>
    <property type="evidence" value="ECO:0007669"/>
    <property type="project" value="TreeGrafter"/>
</dbReference>
<feature type="domain" description="SHSP" evidence="3">
    <location>
        <begin position="137"/>
        <end position="250"/>
    </location>
</feature>
<proteinExistence type="inferred from homology"/>